<keyword evidence="5" id="KW-1185">Reference proteome</keyword>
<accession>A0A7I9VGU2</accession>
<evidence type="ECO:0000256" key="2">
    <source>
        <dbReference type="SAM" id="Coils"/>
    </source>
</evidence>
<evidence type="ECO:0000313" key="5">
    <source>
        <dbReference type="Proteomes" id="UP000503640"/>
    </source>
</evidence>
<dbReference type="Proteomes" id="UP000503640">
    <property type="component" value="Unassembled WGS sequence"/>
</dbReference>
<dbReference type="RefSeq" id="WP_235969401.1">
    <property type="nucleotide sequence ID" value="NZ_BJTG01000001.1"/>
</dbReference>
<dbReference type="SUPFAM" id="SSF51261">
    <property type="entry name" value="Duplicated hybrid motif"/>
    <property type="match status" value="1"/>
</dbReference>
<sequence length="369" mass="39069">MTGAALALLALALGADPRARLEELRAHKAAEESAARALAAQEGSLLSALDAAEQGWLAAAAAAAEAEAERAAAELRLARARAEEAAAQTRLAGLQEELGPRLRARARQGQLGELRLLASAPSLADLVKRRYLWAEVTRHDLALLGEAQRALEARERARRGREEEAARVASLARRSAARRDEAAARREEHRTLLGAVRSARTLHERAAGEAAGQEVKLAEFVAALPPLGAGAPLHTGFPQLRGRLPRPAAGPVEAGFGRVVDPRWGTVTVQNGVDIRAAPGAEVRAVAPGRVAHAGWFKGYGNLVIVDHGEGYHTLVAHLASMSTAMGETVEAGTLLGTVGDTGSMKGPYLYFEIRERGRPVDPAAWLRP</sequence>
<dbReference type="Gene3D" id="6.10.250.3150">
    <property type="match status" value="1"/>
</dbReference>
<dbReference type="InterPro" id="IPR016047">
    <property type="entry name" value="M23ase_b-sheet_dom"/>
</dbReference>
<dbReference type="AlphaFoldDB" id="A0A7I9VGU2"/>
<evidence type="ECO:0000313" key="4">
    <source>
        <dbReference type="EMBL" id="GEJ55613.1"/>
    </source>
</evidence>
<dbReference type="GO" id="GO:0004222">
    <property type="term" value="F:metalloendopeptidase activity"/>
    <property type="evidence" value="ECO:0007669"/>
    <property type="project" value="TreeGrafter"/>
</dbReference>
<dbReference type="Pfam" id="PF01551">
    <property type="entry name" value="Peptidase_M23"/>
    <property type="match status" value="1"/>
</dbReference>
<feature type="coiled-coil region" evidence="2">
    <location>
        <begin position="21"/>
        <end position="97"/>
    </location>
</feature>
<dbReference type="Gene3D" id="2.70.70.10">
    <property type="entry name" value="Glucose Permease (Domain IIA)"/>
    <property type="match status" value="1"/>
</dbReference>
<dbReference type="PANTHER" id="PTHR21666:SF289">
    <property type="entry name" value="L-ALA--D-GLU ENDOPEPTIDASE"/>
    <property type="match status" value="1"/>
</dbReference>
<organism evidence="4 5">
    <name type="scientific">Anaeromyxobacter diazotrophicus</name>
    <dbReference type="NCBI Taxonomy" id="2590199"/>
    <lineage>
        <taxon>Bacteria</taxon>
        <taxon>Pseudomonadati</taxon>
        <taxon>Myxococcota</taxon>
        <taxon>Myxococcia</taxon>
        <taxon>Myxococcales</taxon>
        <taxon>Cystobacterineae</taxon>
        <taxon>Anaeromyxobacteraceae</taxon>
        <taxon>Anaeromyxobacter</taxon>
    </lineage>
</organism>
<reference evidence="5" key="1">
    <citation type="journal article" date="2020" name="Appl. Environ. Microbiol.">
        <title>Diazotrophic Anaeromyxobacter Isolates from Soils.</title>
        <authorList>
            <person name="Masuda Y."/>
            <person name="Yamanaka H."/>
            <person name="Xu Z.X."/>
            <person name="Shiratori Y."/>
            <person name="Aono T."/>
            <person name="Amachi S."/>
            <person name="Senoo K."/>
            <person name="Itoh H."/>
        </authorList>
    </citation>
    <scope>NUCLEOTIDE SEQUENCE [LARGE SCALE GENOMIC DNA]</scope>
    <source>
        <strain evidence="5">R267</strain>
    </source>
</reference>
<proteinExistence type="predicted"/>
<keyword evidence="2" id="KW-0175">Coiled coil</keyword>
<evidence type="ECO:0000256" key="1">
    <source>
        <dbReference type="ARBA" id="ARBA00022729"/>
    </source>
</evidence>
<dbReference type="InterPro" id="IPR050570">
    <property type="entry name" value="Cell_wall_metabolism_enzyme"/>
</dbReference>
<feature type="domain" description="M23ase beta-sheet core" evidence="3">
    <location>
        <begin position="270"/>
        <end position="363"/>
    </location>
</feature>
<dbReference type="PANTHER" id="PTHR21666">
    <property type="entry name" value="PEPTIDASE-RELATED"/>
    <property type="match status" value="1"/>
</dbReference>
<keyword evidence="1" id="KW-0732">Signal</keyword>
<gene>
    <name evidence="4" type="ORF">AMYX_03540</name>
</gene>
<dbReference type="InterPro" id="IPR011055">
    <property type="entry name" value="Dup_hybrid_motif"/>
</dbReference>
<name>A0A7I9VGU2_9BACT</name>
<dbReference type="EMBL" id="BJTG01000001">
    <property type="protein sequence ID" value="GEJ55613.1"/>
    <property type="molecule type" value="Genomic_DNA"/>
</dbReference>
<dbReference type="CDD" id="cd12797">
    <property type="entry name" value="M23_peptidase"/>
    <property type="match status" value="1"/>
</dbReference>
<protein>
    <recommendedName>
        <fullName evidence="3">M23ase beta-sheet core domain-containing protein</fullName>
    </recommendedName>
</protein>
<evidence type="ECO:0000259" key="3">
    <source>
        <dbReference type="Pfam" id="PF01551"/>
    </source>
</evidence>
<comment type="caution">
    <text evidence="4">The sequence shown here is derived from an EMBL/GenBank/DDBJ whole genome shotgun (WGS) entry which is preliminary data.</text>
</comment>